<feature type="region of interest" description="Disordered" evidence="7">
    <location>
        <begin position="891"/>
        <end position="1042"/>
    </location>
</feature>
<feature type="compositionally biased region" description="Low complexity" evidence="7">
    <location>
        <begin position="320"/>
        <end position="339"/>
    </location>
</feature>
<evidence type="ECO:0000256" key="3">
    <source>
        <dbReference type="ARBA" id="ARBA00022692"/>
    </source>
</evidence>
<dbReference type="STRING" id="56723.ENSLBEP00000010663"/>
<feature type="transmembrane region" description="Helical" evidence="8">
    <location>
        <begin position="643"/>
        <end position="664"/>
    </location>
</feature>
<organism evidence="11 12">
    <name type="scientific">Labrus bergylta</name>
    <name type="common">ballan wrasse</name>
    <dbReference type="NCBI Taxonomy" id="56723"/>
    <lineage>
        <taxon>Eukaryota</taxon>
        <taxon>Metazoa</taxon>
        <taxon>Chordata</taxon>
        <taxon>Craniata</taxon>
        <taxon>Vertebrata</taxon>
        <taxon>Euteleostomi</taxon>
        <taxon>Actinopterygii</taxon>
        <taxon>Neopterygii</taxon>
        <taxon>Teleostei</taxon>
        <taxon>Neoteleostei</taxon>
        <taxon>Acanthomorphata</taxon>
        <taxon>Eupercaria</taxon>
        <taxon>Labriformes</taxon>
        <taxon>Labridae</taxon>
        <taxon>Labrus</taxon>
    </lineage>
</organism>
<dbReference type="PANTHER" id="PTHR47400:SF2">
    <property type="entry name" value="PROLINE-RICH TRANSMEMBRANE PROTEIN 3-LIKE"/>
    <property type="match status" value="1"/>
</dbReference>
<feature type="region of interest" description="Disordered" evidence="7">
    <location>
        <begin position="753"/>
        <end position="852"/>
    </location>
</feature>
<keyword evidence="2" id="KW-0597">Phosphoprotein</keyword>
<reference evidence="11" key="2">
    <citation type="submission" date="2025-09" db="UniProtKB">
        <authorList>
            <consortium name="Ensembl"/>
        </authorList>
    </citation>
    <scope>IDENTIFICATION</scope>
</reference>
<accession>A0A3Q3ETG3</accession>
<evidence type="ECO:0000313" key="11">
    <source>
        <dbReference type="Ensembl" id="ENSLBEP00000010663.1"/>
    </source>
</evidence>
<evidence type="ECO:0000256" key="5">
    <source>
        <dbReference type="ARBA" id="ARBA00022989"/>
    </source>
</evidence>
<feature type="compositionally biased region" description="Polar residues" evidence="7">
    <location>
        <begin position="1032"/>
        <end position="1042"/>
    </location>
</feature>
<reference evidence="11" key="1">
    <citation type="submission" date="2025-08" db="UniProtKB">
        <authorList>
            <consortium name="Ensembl"/>
        </authorList>
    </citation>
    <scope>IDENTIFICATION</scope>
</reference>
<proteinExistence type="predicted"/>
<evidence type="ECO:0000256" key="9">
    <source>
        <dbReference type="SAM" id="SignalP"/>
    </source>
</evidence>
<dbReference type="InterPro" id="IPR059081">
    <property type="entry name" value="PRRT3-4"/>
</dbReference>
<feature type="transmembrane region" description="Helical" evidence="8">
    <location>
        <begin position="524"/>
        <end position="545"/>
    </location>
</feature>
<feature type="region of interest" description="Disordered" evidence="7">
    <location>
        <begin position="130"/>
        <end position="254"/>
    </location>
</feature>
<feature type="compositionally biased region" description="Polar residues" evidence="7">
    <location>
        <begin position="340"/>
        <end position="368"/>
    </location>
</feature>
<dbReference type="Ensembl" id="ENSLBET00000011235.1">
    <property type="protein sequence ID" value="ENSLBEP00000010663.1"/>
    <property type="gene ID" value="ENSLBEG00000008244.1"/>
</dbReference>
<evidence type="ECO:0000256" key="4">
    <source>
        <dbReference type="ARBA" id="ARBA00022729"/>
    </source>
</evidence>
<feature type="compositionally biased region" description="Low complexity" evidence="7">
    <location>
        <begin position="970"/>
        <end position="984"/>
    </location>
</feature>
<keyword evidence="5 8" id="KW-1133">Transmembrane helix</keyword>
<feature type="region of interest" description="Disordered" evidence="7">
    <location>
        <begin position="39"/>
        <end position="96"/>
    </location>
</feature>
<dbReference type="Proteomes" id="UP000261660">
    <property type="component" value="Unplaced"/>
</dbReference>
<dbReference type="PANTHER" id="PTHR47400">
    <property type="entry name" value="PROLINE-RICH TRANSMEMBRANE PROTEIN 3"/>
    <property type="match status" value="1"/>
</dbReference>
<dbReference type="Pfam" id="PF25987">
    <property type="entry name" value="PRRT3"/>
    <property type="match status" value="1"/>
</dbReference>
<evidence type="ECO:0000256" key="6">
    <source>
        <dbReference type="ARBA" id="ARBA00023136"/>
    </source>
</evidence>
<name>A0A3Q3ETG3_9LABR</name>
<sequence length="1042" mass="110887">MATSLLLLGFLLSLLYPSDAQTIVGSSPSFLLSNPPINSSSQPTMQSPRFWPSLPPRGRSDVPVRATARDRVTTTAAVTQGQRTSRPPAQSSSSFISALSTQNLSRGPVLTQPTASRPRTDMASLAMSTSLAKGDVPTKGSPPPLPTLPSSAVLESAGVKPVTAENPQRESVKDNEEDDLLELGSGSSPTVEKESPVPAPTDADEMAQYQPHTQTAISKVSDVEIPPTDSHSAKPRLFGLTTASKISTTPQTETRATLSPVVTQATPRTVVLTGELTASTPSTARDTPKRESSEETSPQTANDTTGSVDKPTQTAGQPVTATTQQSTTTSTTMKLTTTQEAEITSAKKTNQPNKTAQHGRNTASTTIQLSRAGTSSFLATGVVPVVRTRLSPTYQTGIVQRNRSIILGHPHQAPHSTLNPAPTPGTSPSPNATLLYWGDLSRTLAFAWELHVYGSASLFLLLFAGAALGLTLSPGANCPHRGALGLANALLFLVGGLRATLFLIDPYGTRNVLPRPAVTALYNLPLHLLVWAQAALALLAMRVKGVSVLPSTLERPPLVAVLAVLQCTLLLAADLLSPALSPLVPVTLQVLSLCWGLIICLGFFCYVFPRLRCPPNPYPGAPEEAQRKAWTGRRRMGASLGRVLAVCAVLGALCCGLHVHATLWLYGLLGNWTSFNWGWWLVHFWARLFELAWGFSLLVLGSWVFWRPEGCGRREEAGQDGRATGDLPSPGQSVGSNQRHTCWSKIVQSLRGKPCRKSDSNGVGGGGTGEVPNNWAGQERPGADISKSLIRNQNPEQPSVQARCIKDSNRGRNHRGHSAERGVSDGSSGSLLRLQPIGPPPQRSVSGSLDQDRDTSLSFYEFDLRPPSPIDLTRSIDEALHREHLLEGGSLFHPLNHTSQSPSPGSGVSQGPWLRRNSDPQMLSESSDAPTESSMPLGGSILSSVPSRQVTAPPTPSHQGHRWAGNAVGSVPSSVSCPVSLHPSRTSTGNLGEDGVDDTRPFITPDSERVRGRAGRPAGSRSYLEVSRQDDSASVSSEIIDL</sequence>
<feature type="compositionally biased region" description="Polar residues" evidence="7">
    <location>
        <begin position="276"/>
        <end position="285"/>
    </location>
</feature>
<keyword evidence="12" id="KW-1185">Reference proteome</keyword>
<protein>
    <submittedName>
        <fullName evidence="11">Proline-rich transmembrane protein 3-like</fullName>
    </submittedName>
</protein>
<feature type="region of interest" description="Disordered" evidence="7">
    <location>
        <begin position="268"/>
        <end position="368"/>
    </location>
</feature>
<evidence type="ECO:0000259" key="10">
    <source>
        <dbReference type="Pfam" id="PF25987"/>
    </source>
</evidence>
<feature type="domain" description="Proline-rich transmembrane protein 3/4" evidence="10">
    <location>
        <begin position="427"/>
        <end position="709"/>
    </location>
</feature>
<evidence type="ECO:0000256" key="2">
    <source>
        <dbReference type="ARBA" id="ARBA00022553"/>
    </source>
</evidence>
<evidence type="ECO:0000256" key="8">
    <source>
        <dbReference type="SAM" id="Phobius"/>
    </source>
</evidence>
<feature type="transmembrane region" description="Helical" evidence="8">
    <location>
        <begin position="557"/>
        <end position="580"/>
    </location>
</feature>
<feature type="compositionally biased region" description="Polar residues" evidence="7">
    <location>
        <begin position="941"/>
        <end position="952"/>
    </location>
</feature>
<feature type="region of interest" description="Disordered" evidence="7">
    <location>
        <begin position="715"/>
        <end position="738"/>
    </location>
</feature>
<feature type="chain" id="PRO_5018635039" evidence="9">
    <location>
        <begin position="21"/>
        <end position="1042"/>
    </location>
</feature>
<comment type="subcellular location">
    <subcellularLocation>
        <location evidence="1">Membrane</location>
        <topology evidence="1">Multi-pass membrane protein</topology>
    </subcellularLocation>
</comment>
<evidence type="ECO:0000256" key="1">
    <source>
        <dbReference type="ARBA" id="ARBA00004141"/>
    </source>
</evidence>
<feature type="compositionally biased region" description="Basic and acidic residues" evidence="7">
    <location>
        <begin position="58"/>
        <end position="72"/>
    </location>
</feature>
<keyword evidence="4 9" id="KW-0732">Signal</keyword>
<feature type="signal peptide" evidence="9">
    <location>
        <begin position="1"/>
        <end position="20"/>
    </location>
</feature>
<feature type="compositionally biased region" description="Low complexity" evidence="7">
    <location>
        <begin position="899"/>
        <end position="912"/>
    </location>
</feature>
<dbReference type="OrthoDB" id="10066605at2759"/>
<feature type="compositionally biased region" description="Polar residues" evidence="7">
    <location>
        <begin position="241"/>
        <end position="254"/>
    </location>
</feature>
<feature type="transmembrane region" description="Helical" evidence="8">
    <location>
        <begin position="684"/>
        <end position="706"/>
    </location>
</feature>
<evidence type="ECO:0000313" key="12">
    <source>
        <dbReference type="Proteomes" id="UP000261660"/>
    </source>
</evidence>
<feature type="transmembrane region" description="Helical" evidence="8">
    <location>
        <begin position="450"/>
        <end position="472"/>
    </location>
</feature>
<feature type="compositionally biased region" description="Polar residues" evidence="7">
    <location>
        <begin position="919"/>
        <end position="934"/>
    </location>
</feature>
<evidence type="ECO:0000256" key="7">
    <source>
        <dbReference type="SAM" id="MobiDB-lite"/>
    </source>
</evidence>
<keyword evidence="6 8" id="KW-0472">Membrane</keyword>
<dbReference type="AlphaFoldDB" id="A0A3Q3ETG3"/>
<feature type="compositionally biased region" description="Polar residues" evidence="7">
    <location>
        <begin position="789"/>
        <end position="800"/>
    </location>
</feature>
<dbReference type="InParanoid" id="A0A3Q3ETG3"/>
<feature type="compositionally biased region" description="Polar residues" evidence="7">
    <location>
        <begin position="295"/>
        <end position="319"/>
    </location>
</feature>
<keyword evidence="3 8" id="KW-0812">Transmembrane</keyword>
<feature type="transmembrane region" description="Helical" evidence="8">
    <location>
        <begin position="586"/>
        <end position="608"/>
    </location>
</feature>
<dbReference type="InterPro" id="IPR043242">
    <property type="entry name" value="PRRT3"/>
</dbReference>
<feature type="transmembrane region" description="Helical" evidence="8">
    <location>
        <begin position="484"/>
        <end position="504"/>
    </location>
</feature>
<feature type="compositionally biased region" description="Low complexity" evidence="7">
    <location>
        <begin position="73"/>
        <end position="96"/>
    </location>
</feature>
<dbReference type="GeneTree" id="ENSGT00730000111360"/>